<dbReference type="AlphaFoldDB" id="W2HJR0"/>
<dbReference type="InterPro" id="IPR018247">
    <property type="entry name" value="EF_Hand_1_Ca_BS"/>
</dbReference>
<dbReference type="Proteomes" id="UP000053236">
    <property type="component" value="Unassembled WGS sequence"/>
</dbReference>
<feature type="non-terminal residue" evidence="1">
    <location>
        <position position="1"/>
    </location>
</feature>
<dbReference type="VEuPathDB" id="FungiDB:PPTG_09658"/>
<sequence length="86" mass="9523">DFGGCGAVASPLQETFGFAVTASQFESLLLLKSPESVGIEEDFEVLDANHNGRVDRLELRLKTKQDFLELEIYFLSTIIAGLCRNK</sequence>
<proteinExistence type="predicted"/>
<gene>
    <name evidence="1" type="ORF">L915_01569</name>
</gene>
<organism evidence="1">
    <name type="scientific">Phytophthora nicotianae</name>
    <name type="common">Potato buckeye rot agent</name>
    <name type="synonym">Phytophthora parasitica</name>
    <dbReference type="NCBI Taxonomy" id="4792"/>
    <lineage>
        <taxon>Eukaryota</taxon>
        <taxon>Sar</taxon>
        <taxon>Stramenopiles</taxon>
        <taxon>Oomycota</taxon>
        <taxon>Peronosporomycetes</taxon>
        <taxon>Peronosporales</taxon>
        <taxon>Peronosporaceae</taxon>
        <taxon>Phytophthora</taxon>
    </lineage>
</organism>
<dbReference type="PROSITE" id="PS00018">
    <property type="entry name" value="EF_HAND_1"/>
    <property type="match status" value="1"/>
</dbReference>
<dbReference type="EMBL" id="KI684284">
    <property type="protein sequence ID" value="ETK95512.1"/>
    <property type="molecule type" value="Genomic_DNA"/>
</dbReference>
<name>W2HJR0_PHYNI</name>
<protein>
    <submittedName>
        <fullName evidence="1">Uncharacterized protein</fullName>
    </submittedName>
</protein>
<evidence type="ECO:0000313" key="1">
    <source>
        <dbReference type="EMBL" id="ETK95512.1"/>
    </source>
</evidence>
<accession>W2HJR0</accession>
<reference evidence="1" key="1">
    <citation type="submission" date="2013-11" db="EMBL/GenBank/DDBJ databases">
        <title>The Genome Sequence of Phytophthora parasitica CJ02B3.</title>
        <authorList>
            <consortium name="The Broad Institute Genomics Platform"/>
            <person name="Russ C."/>
            <person name="Tyler B."/>
            <person name="Panabieres F."/>
            <person name="Shan W."/>
            <person name="Tripathy S."/>
            <person name="Grunwald N."/>
            <person name="Machado M."/>
            <person name="Johnson C.S."/>
            <person name="Arredondo F."/>
            <person name="Hong C."/>
            <person name="Coffey M."/>
            <person name="Young S.K."/>
            <person name="Zeng Q."/>
            <person name="Gargeya S."/>
            <person name="Fitzgerald M."/>
            <person name="Abouelleil A."/>
            <person name="Alvarado L."/>
            <person name="Chapman S.B."/>
            <person name="Gainer-Dewar J."/>
            <person name="Goldberg J."/>
            <person name="Griggs A."/>
            <person name="Gujja S."/>
            <person name="Hansen M."/>
            <person name="Howarth C."/>
            <person name="Imamovic A."/>
            <person name="Ireland A."/>
            <person name="Larimer J."/>
            <person name="McCowan C."/>
            <person name="Murphy C."/>
            <person name="Pearson M."/>
            <person name="Poon T.W."/>
            <person name="Priest M."/>
            <person name="Roberts A."/>
            <person name="Saif S."/>
            <person name="Shea T."/>
            <person name="Sykes S."/>
            <person name="Wortman J."/>
            <person name="Nusbaum C."/>
            <person name="Birren B."/>
        </authorList>
    </citation>
    <scope>NUCLEOTIDE SEQUENCE [LARGE SCALE GENOMIC DNA]</scope>
    <source>
        <strain evidence="1">CJ02B3</strain>
    </source>
</reference>